<accession>A0A226C0Y7</accession>
<dbReference type="InterPro" id="IPR000868">
    <property type="entry name" value="Isochorismatase-like_dom"/>
</dbReference>
<dbReference type="EMBL" id="NIQC01000001">
    <property type="protein sequence ID" value="OWZ84923.1"/>
    <property type="molecule type" value="Genomic_DNA"/>
</dbReference>
<dbReference type="SUPFAM" id="SSF52499">
    <property type="entry name" value="Isochorismatase-like hydrolases"/>
    <property type="match status" value="1"/>
</dbReference>
<feature type="domain" description="Isochorismatase-like" evidence="3">
    <location>
        <begin position="6"/>
        <end position="168"/>
    </location>
</feature>
<dbReference type="InterPro" id="IPR036380">
    <property type="entry name" value="Isochorismatase-like_sf"/>
</dbReference>
<evidence type="ECO:0000256" key="1">
    <source>
        <dbReference type="ARBA" id="ARBA00006336"/>
    </source>
</evidence>
<dbReference type="RefSeq" id="WP_089022347.1">
    <property type="nucleotide sequence ID" value="NZ_NIQC01000001.1"/>
</dbReference>
<sequence length="218" mass="25085">MKTNETALLIIDMQYESNFGIEGVDEAIANAKSAIETAREFDIPVIYTRQVNRYDNIGTSLYEPTDENGKPIFYTSDKKNVEIFKEIYPKDDEIVIDKYRWSAFHETSLDLFLKDIGVKNIIIGGFVTDGCVMTSAFDAFFNNYKVTLVKDMCKTTNEGAQMSSILIMCNWIYGLEVINTSEVVKKIKGEKYRAWNWRKPDEIKFSPESLAQHYKDLT</sequence>
<dbReference type="Proteomes" id="UP000214588">
    <property type="component" value="Unassembled WGS sequence"/>
</dbReference>
<dbReference type="InterPro" id="IPR050272">
    <property type="entry name" value="Isochorismatase-like_hydrls"/>
</dbReference>
<dbReference type="GO" id="GO:0016787">
    <property type="term" value="F:hydrolase activity"/>
    <property type="evidence" value="ECO:0007669"/>
    <property type="project" value="UniProtKB-KW"/>
</dbReference>
<evidence type="ECO:0000313" key="4">
    <source>
        <dbReference type="EMBL" id="OWZ84923.1"/>
    </source>
</evidence>
<dbReference type="AlphaFoldDB" id="A0A226C0Y7"/>
<proteinExistence type="inferred from homology"/>
<reference evidence="4 5" key="1">
    <citation type="submission" date="2017-06" db="EMBL/GenBank/DDBJ databases">
        <title>Draft Genome Sequence of Natranaerobius trueperi halophilic, alkalithermophilic bacteria from soda lakes.</title>
        <authorList>
            <person name="Zhao B."/>
        </authorList>
    </citation>
    <scope>NUCLEOTIDE SEQUENCE [LARGE SCALE GENOMIC DNA]</scope>
    <source>
        <strain evidence="4 5">DSM 18760</strain>
    </source>
</reference>
<dbReference type="OrthoDB" id="9785724at2"/>
<name>A0A226C0Y7_9FIRM</name>
<keyword evidence="2" id="KW-0378">Hydrolase</keyword>
<dbReference type="PANTHER" id="PTHR43540:SF6">
    <property type="entry name" value="ISOCHORISMATASE-LIKE DOMAIN-CONTAINING PROTEIN"/>
    <property type="match status" value="1"/>
</dbReference>
<evidence type="ECO:0000259" key="3">
    <source>
        <dbReference type="Pfam" id="PF00857"/>
    </source>
</evidence>
<organism evidence="4 5">
    <name type="scientific">Natranaerobius trueperi</name>
    <dbReference type="NCBI Taxonomy" id="759412"/>
    <lineage>
        <taxon>Bacteria</taxon>
        <taxon>Bacillati</taxon>
        <taxon>Bacillota</taxon>
        <taxon>Clostridia</taxon>
        <taxon>Natranaerobiales</taxon>
        <taxon>Natranaerobiaceae</taxon>
        <taxon>Natranaerobius</taxon>
    </lineage>
</organism>
<dbReference type="Gene3D" id="3.40.50.850">
    <property type="entry name" value="Isochorismatase-like"/>
    <property type="match status" value="1"/>
</dbReference>
<dbReference type="Pfam" id="PF00857">
    <property type="entry name" value="Isochorismatase"/>
    <property type="match status" value="1"/>
</dbReference>
<dbReference type="CDD" id="cd00431">
    <property type="entry name" value="cysteine_hydrolases"/>
    <property type="match status" value="1"/>
</dbReference>
<protein>
    <submittedName>
        <fullName evidence="4">Isochorismatase</fullName>
    </submittedName>
</protein>
<keyword evidence="5" id="KW-1185">Reference proteome</keyword>
<evidence type="ECO:0000313" key="5">
    <source>
        <dbReference type="Proteomes" id="UP000214588"/>
    </source>
</evidence>
<gene>
    <name evidence="4" type="ORF">CDO51_00525</name>
</gene>
<evidence type="ECO:0000256" key="2">
    <source>
        <dbReference type="ARBA" id="ARBA00022801"/>
    </source>
</evidence>
<comment type="caution">
    <text evidence="4">The sequence shown here is derived from an EMBL/GenBank/DDBJ whole genome shotgun (WGS) entry which is preliminary data.</text>
</comment>
<dbReference type="PANTHER" id="PTHR43540">
    <property type="entry name" value="PEROXYUREIDOACRYLATE/UREIDOACRYLATE AMIDOHYDROLASE-RELATED"/>
    <property type="match status" value="1"/>
</dbReference>
<comment type="similarity">
    <text evidence="1">Belongs to the isochorismatase family.</text>
</comment>